<dbReference type="RefSeq" id="WP_114382358.1">
    <property type="nucleotide sequence ID" value="NZ_QPJD01000015.1"/>
</dbReference>
<dbReference type="Pfam" id="PF13241">
    <property type="entry name" value="NAD_binding_7"/>
    <property type="match status" value="1"/>
</dbReference>
<comment type="pathway">
    <text evidence="1">Porphyrin-containing compound metabolism; siroheme biosynthesis; sirohydrochlorin from precorrin-2: step 1/1.</text>
</comment>
<dbReference type="InterPro" id="IPR006367">
    <property type="entry name" value="Sirohaem_synthase_N"/>
</dbReference>
<comment type="catalytic activity">
    <reaction evidence="6">
        <text>precorrin-2 + NAD(+) = sirohydrochlorin + NADH + 2 H(+)</text>
        <dbReference type="Rhea" id="RHEA:15613"/>
        <dbReference type="ChEBI" id="CHEBI:15378"/>
        <dbReference type="ChEBI" id="CHEBI:57540"/>
        <dbReference type="ChEBI" id="CHEBI:57945"/>
        <dbReference type="ChEBI" id="CHEBI:58351"/>
        <dbReference type="ChEBI" id="CHEBI:58827"/>
        <dbReference type="EC" id="1.3.1.76"/>
    </reaction>
</comment>
<dbReference type="OrthoDB" id="9773765at2"/>
<dbReference type="InterPro" id="IPR028161">
    <property type="entry name" value="Met8-like"/>
</dbReference>
<evidence type="ECO:0000313" key="8">
    <source>
        <dbReference type="Proteomes" id="UP000252415"/>
    </source>
</evidence>
<evidence type="ECO:0000256" key="3">
    <source>
        <dbReference type="ARBA" id="ARBA00023002"/>
    </source>
</evidence>
<dbReference type="Gene3D" id="1.10.8.610">
    <property type="entry name" value="SirC, precorrin-2 dehydrogenase, C-terminal helical domain-like"/>
    <property type="match status" value="1"/>
</dbReference>
<dbReference type="GO" id="GO:0043115">
    <property type="term" value="F:precorrin-2 dehydrogenase activity"/>
    <property type="evidence" value="ECO:0007669"/>
    <property type="project" value="UniProtKB-EC"/>
</dbReference>
<dbReference type="InterPro" id="IPR042518">
    <property type="entry name" value="SirC_C"/>
</dbReference>
<dbReference type="Proteomes" id="UP000252415">
    <property type="component" value="Unassembled WGS sequence"/>
</dbReference>
<dbReference type="GO" id="GO:0004325">
    <property type="term" value="F:ferrochelatase activity"/>
    <property type="evidence" value="ECO:0007669"/>
    <property type="project" value="InterPro"/>
</dbReference>
<dbReference type="SUPFAM" id="SSF75615">
    <property type="entry name" value="Siroheme synthase middle domains-like"/>
    <property type="match status" value="1"/>
</dbReference>
<sequence length="214" mass="24022">MNGYYPIVLQLRGKRCVIIGGGGIAQRKLLGLLEAGADDVLLVSPSVTAQIERLAAEGKFRLERREYKEEDAKEAWLIFAATNDKRVNAAVAADGERFGVLVNAADEPDNSTFISPSVVRRGDLLLAVTVSGASPALSQQIKQELEAQYGPRYEEIAARLRRLRDRTLDMILDEQERRAVLKLAAEDAVQFNRNNFDTDEWLQSLYHRIDRRHS</sequence>
<evidence type="ECO:0000256" key="4">
    <source>
        <dbReference type="ARBA" id="ARBA00023027"/>
    </source>
</evidence>
<keyword evidence="8" id="KW-1185">Reference proteome</keyword>
<dbReference type="PANTHER" id="PTHR35330:SF1">
    <property type="entry name" value="SIROHEME BIOSYNTHESIS PROTEIN MET8"/>
    <property type="match status" value="1"/>
</dbReference>
<reference evidence="7 8" key="1">
    <citation type="submission" date="2018-07" db="EMBL/GenBank/DDBJ databases">
        <title>Genomic Encyclopedia of Type Strains, Phase III (KMG-III): the genomes of soil and plant-associated and newly described type strains.</title>
        <authorList>
            <person name="Whitman W."/>
        </authorList>
    </citation>
    <scope>NUCLEOTIDE SEQUENCE [LARGE SCALE GENOMIC DNA]</scope>
    <source>
        <strain evidence="7 8">CECT 7506</strain>
    </source>
</reference>
<dbReference type="EMBL" id="QPJD01000015">
    <property type="protein sequence ID" value="RCW42632.1"/>
    <property type="molecule type" value="Genomic_DNA"/>
</dbReference>
<dbReference type="InterPro" id="IPR036291">
    <property type="entry name" value="NAD(P)-bd_dom_sf"/>
</dbReference>
<comment type="caution">
    <text evidence="7">The sequence shown here is derived from an EMBL/GenBank/DDBJ whole genome shotgun (WGS) entry which is preliminary data.</text>
</comment>
<dbReference type="UniPathway" id="UPA00262">
    <property type="reaction ID" value="UER00222"/>
</dbReference>
<dbReference type="EC" id="1.3.1.76" evidence="2"/>
<dbReference type="GO" id="GO:0019354">
    <property type="term" value="P:siroheme biosynthetic process"/>
    <property type="evidence" value="ECO:0007669"/>
    <property type="project" value="UniProtKB-UniPathway"/>
</dbReference>
<evidence type="ECO:0000256" key="6">
    <source>
        <dbReference type="ARBA" id="ARBA00047561"/>
    </source>
</evidence>
<name>A0A368VP32_9BACL</name>
<dbReference type="Gene3D" id="3.40.50.720">
    <property type="entry name" value="NAD(P)-binding Rossmann-like Domain"/>
    <property type="match status" value="1"/>
</dbReference>
<proteinExistence type="predicted"/>
<keyword evidence="3" id="KW-0560">Oxidoreductase</keyword>
<accession>A0A368VP32</accession>
<evidence type="ECO:0000256" key="5">
    <source>
        <dbReference type="ARBA" id="ARBA00023244"/>
    </source>
</evidence>
<evidence type="ECO:0000256" key="2">
    <source>
        <dbReference type="ARBA" id="ARBA00012400"/>
    </source>
</evidence>
<evidence type="ECO:0000256" key="1">
    <source>
        <dbReference type="ARBA" id="ARBA00005010"/>
    </source>
</evidence>
<evidence type="ECO:0000313" key="7">
    <source>
        <dbReference type="EMBL" id="RCW42632.1"/>
    </source>
</evidence>
<dbReference type="SUPFAM" id="SSF51735">
    <property type="entry name" value="NAD(P)-binding Rossmann-fold domains"/>
    <property type="match status" value="1"/>
</dbReference>
<keyword evidence="5" id="KW-0627">Porphyrin biosynthesis</keyword>
<organism evidence="7 8">
    <name type="scientific">Paenibacillus prosopidis</name>
    <dbReference type="NCBI Taxonomy" id="630520"/>
    <lineage>
        <taxon>Bacteria</taxon>
        <taxon>Bacillati</taxon>
        <taxon>Bacillota</taxon>
        <taxon>Bacilli</taxon>
        <taxon>Bacillales</taxon>
        <taxon>Paenibacillaceae</taxon>
        <taxon>Paenibacillus</taxon>
    </lineage>
</organism>
<keyword evidence="4" id="KW-0520">NAD</keyword>
<dbReference type="PANTHER" id="PTHR35330">
    <property type="entry name" value="SIROHEME BIOSYNTHESIS PROTEIN MET8"/>
    <property type="match status" value="1"/>
</dbReference>
<protein>
    <recommendedName>
        <fullName evidence="2">precorrin-2 dehydrogenase</fullName>
        <ecNumber evidence="2">1.3.1.76</ecNumber>
    </recommendedName>
</protein>
<dbReference type="AlphaFoldDB" id="A0A368VP32"/>
<dbReference type="NCBIfam" id="TIGR01470">
    <property type="entry name" value="cysG_Nterm"/>
    <property type="match status" value="1"/>
</dbReference>
<gene>
    <name evidence="7" type="ORF">DFP97_11564</name>
</gene>